<name>A0A0D2K1E4_9BACT</name>
<gene>
    <name evidence="1" type="ORF">X474_04520</name>
</gene>
<evidence type="ECO:0000313" key="1">
    <source>
        <dbReference type="EMBL" id="KIX15490.1"/>
    </source>
</evidence>
<dbReference type="STRING" id="1429043.X474_04520"/>
<accession>A0A0D2K1E4</accession>
<dbReference type="EMBL" id="AZAC01000003">
    <property type="protein sequence ID" value="KIX15490.1"/>
    <property type="molecule type" value="Genomic_DNA"/>
</dbReference>
<protein>
    <submittedName>
        <fullName evidence="1">Uncharacterized protein</fullName>
    </submittedName>
</protein>
<keyword evidence="2" id="KW-1185">Reference proteome</keyword>
<dbReference type="Proteomes" id="UP000032233">
    <property type="component" value="Unassembled WGS sequence"/>
</dbReference>
<dbReference type="AlphaFoldDB" id="A0A0D2K1E4"/>
<comment type="caution">
    <text evidence="1">The sequence shown here is derived from an EMBL/GenBank/DDBJ whole genome shotgun (WGS) entry which is preliminary data.</text>
</comment>
<proteinExistence type="predicted"/>
<dbReference type="RefSeq" id="WP_156360610.1">
    <property type="nucleotide sequence ID" value="NZ_AZAC01000003.1"/>
</dbReference>
<sequence length="47" mass="5113">MIQAMADSGLPNLRPYLNLIDLSQVPASEIGIKAMEESVLASFYDTV</sequence>
<organism evidence="1 2">
    <name type="scientific">Dethiosulfatarculus sandiegensis</name>
    <dbReference type="NCBI Taxonomy" id="1429043"/>
    <lineage>
        <taxon>Bacteria</taxon>
        <taxon>Pseudomonadati</taxon>
        <taxon>Thermodesulfobacteriota</taxon>
        <taxon>Desulfarculia</taxon>
        <taxon>Desulfarculales</taxon>
        <taxon>Desulfarculaceae</taxon>
        <taxon>Dethiosulfatarculus</taxon>
    </lineage>
</organism>
<dbReference type="InParanoid" id="A0A0D2K1E4"/>
<reference evidence="1 2" key="1">
    <citation type="submission" date="2013-11" db="EMBL/GenBank/DDBJ databases">
        <title>Metagenomic analysis of a methanogenic consortium involved in long chain n-alkane degradation.</title>
        <authorList>
            <person name="Davidova I.A."/>
            <person name="Callaghan A.V."/>
            <person name="Wawrik B."/>
            <person name="Pruitt S."/>
            <person name="Marks C."/>
            <person name="Duncan K.E."/>
            <person name="Suflita J.M."/>
        </authorList>
    </citation>
    <scope>NUCLEOTIDE SEQUENCE [LARGE SCALE GENOMIC DNA]</scope>
    <source>
        <strain evidence="1 2">SPR</strain>
    </source>
</reference>
<evidence type="ECO:0000313" key="2">
    <source>
        <dbReference type="Proteomes" id="UP000032233"/>
    </source>
</evidence>